<gene>
    <name evidence="1" type="ORF">HAL07_04090</name>
</gene>
<dbReference type="RefSeq" id="WP_156295917.1">
    <property type="nucleotide sequence ID" value="NZ_CDMG01000002.1"/>
</dbReference>
<reference evidence="2" key="1">
    <citation type="submission" date="2014-12" db="EMBL/GenBank/DDBJ databases">
        <authorList>
            <person name="Jaenicke S."/>
        </authorList>
    </citation>
    <scope>NUCLEOTIDE SEQUENCE [LARGE SCALE GENOMIC DNA]</scope>
</reference>
<dbReference type="AlphaFoldDB" id="A0A0K2Y047"/>
<organism evidence="1 2">
    <name type="scientific">Helicobacter ailurogastricus</name>
    <dbReference type="NCBI Taxonomy" id="1578720"/>
    <lineage>
        <taxon>Bacteria</taxon>
        <taxon>Pseudomonadati</taxon>
        <taxon>Campylobacterota</taxon>
        <taxon>Epsilonproteobacteria</taxon>
        <taxon>Campylobacterales</taxon>
        <taxon>Helicobacteraceae</taxon>
        <taxon>Helicobacter</taxon>
    </lineage>
</organism>
<accession>A0A0K2Y047</accession>
<proteinExistence type="predicted"/>
<name>A0A0K2Y047_9HELI</name>
<dbReference type="EMBL" id="CDMG01000002">
    <property type="protein sequence ID" value="CRF52283.1"/>
    <property type="molecule type" value="Genomic_DNA"/>
</dbReference>
<sequence>MFNWKWFGLKLGAMGNVAKEGLHQGVILTGGIRLFKVIDISVQSSLQMVALGGAGAQGLLGSLSHLKIPNYLAMRIGGGWEW</sequence>
<evidence type="ECO:0000313" key="1">
    <source>
        <dbReference type="EMBL" id="CRF52283.1"/>
    </source>
</evidence>
<dbReference type="GeneID" id="82132552"/>
<evidence type="ECO:0000313" key="2">
    <source>
        <dbReference type="Proteomes" id="UP000043437"/>
    </source>
</evidence>
<dbReference type="Proteomes" id="UP000043437">
    <property type="component" value="Unassembled WGS sequence"/>
</dbReference>
<protein>
    <submittedName>
        <fullName evidence="1">Uncharacterized protein</fullName>
    </submittedName>
</protein>